<comment type="caution">
    <text evidence="2">The sequence shown here is derived from an EMBL/GenBank/DDBJ whole genome shotgun (WGS) entry which is preliminary data.</text>
</comment>
<dbReference type="EMBL" id="VIWP01000025">
    <property type="protein sequence ID" value="TWF41827.1"/>
    <property type="molecule type" value="Genomic_DNA"/>
</dbReference>
<protein>
    <submittedName>
        <fullName evidence="2">Uncharacterized protein</fullName>
    </submittedName>
</protein>
<evidence type="ECO:0000256" key="1">
    <source>
        <dbReference type="SAM" id="Phobius"/>
    </source>
</evidence>
<reference evidence="2 3" key="1">
    <citation type="submission" date="2019-06" db="EMBL/GenBank/DDBJ databases">
        <title>Sorghum-associated microbial communities from plants grown in Nebraska, USA.</title>
        <authorList>
            <person name="Schachtman D."/>
        </authorList>
    </citation>
    <scope>NUCLEOTIDE SEQUENCE [LARGE SCALE GENOMIC DNA]</scope>
    <source>
        <strain evidence="2 3">1225</strain>
    </source>
</reference>
<keyword evidence="3" id="KW-1185">Reference proteome</keyword>
<name>A0A561PUP6_9HYPH</name>
<sequence>MRPNLDDDNIWEKTIGKSLAAYFLFAVLIAIWREFDSSTAQDWLALMGV</sequence>
<gene>
    <name evidence="2" type="ORF">FHW37_12510</name>
</gene>
<feature type="transmembrane region" description="Helical" evidence="1">
    <location>
        <begin position="15"/>
        <end position="32"/>
    </location>
</feature>
<evidence type="ECO:0000313" key="2">
    <source>
        <dbReference type="EMBL" id="TWF41827.1"/>
    </source>
</evidence>
<keyword evidence="1" id="KW-0472">Membrane</keyword>
<keyword evidence="1" id="KW-0812">Transmembrane</keyword>
<dbReference type="AlphaFoldDB" id="A0A561PUP6"/>
<proteinExistence type="predicted"/>
<dbReference type="Proteomes" id="UP000320653">
    <property type="component" value="Unassembled WGS sequence"/>
</dbReference>
<evidence type="ECO:0000313" key="3">
    <source>
        <dbReference type="Proteomes" id="UP000320653"/>
    </source>
</evidence>
<keyword evidence="1" id="KW-1133">Transmembrane helix</keyword>
<organism evidence="2 3">
    <name type="scientific">Neorhizobium alkalisoli</name>
    <dbReference type="NCBI Taxonomy" id="528178"/>
    <lineage>
        <taxon>Bacteria</taxon>
        <taxon>Pseudomonadati</taxon>
        <taxon>Pseudomonadota</taxon>
        <taxon>Alphaproteobacteria</taxon>
        <taxon>Hyphomicrobiales</taxon>
        <taxon>Rhizobiaceae</taxon>
        <taxon>Rhizobium/Agrobacterium group</taxon>
        <taxon>Neorhizobium</taxon>
    </lineage>
</organism>
<accession>A0A561PUP6</accession>